<feature type="transmembrane region" description="Helical" evidence="1">
    <location>
        <begin position="162"/>
        <end position="186"/>
    </location>
</feature>
<name>A0A9P5NMY5_GYMJU</name>
<keyword evidence="1" id="KW-0472">Membrane</keyword>
<accession>A0A9P5NMY5</accession>
<keyword evidence="1" id="KW-1133">Transmembrane helix</keyword>
<dbReference type="AlphaFoldDB" id="A0A9P5NMY5"/>
<gene>
    <name evidence="2" type="ORF">CPB84DRAFT_847715</name>
</gene>
<evidence type="ECO:0000313" key="3">
    <source>
        <dbReference type="Proteomes" id="UP000724874"/>
    </source>
</evidence>
<protein>
    <submittedName>
        <fullName evidence="2">Uncharacterized protein</fullName>
    </submittedName>
</protein>
<sequence>MSTSRTVPTYSGATSNKGLSCKLRKKARYQPKNPFVPPSLLATLSGVLSRHVFHDRLERIHCNKSLYPHYEEGPIEITSEKALFLEEEIDDMEWMIPEVEAVLAEPSPAVISHQFKPEKWRYRVRPNRGRLSSSRWSYTYEAQIYNEDYEWEEVEEVGARPILAGSCMAIVSLVVLSIWAITAHIAQ</sequence>
<dbReference type="EMBL" id="JADNYJ010000035">
    <property type="protein sequence ID" value="KAF8902575.1"/>
    <property type="molecule type" value="Genomic_DNA"/>
</dbReference>
<evidence type="ECO:0000313" key="2">
    <source>
        <dbReference type="EMBL" id="KAF8902575.1"/>
    </source>
</evidence>
<comment type="caution">
    <text evidence="2">The sequence shown here is derived from an EMBL/GenBank/DDBJ whole genome shotgun (WGS) entry which is preliminary data.</text>
</comment>
<organism evidence="2 3">
    <name type="scientific">Gymnopilus junonius</name>
    <name type="common">Spectacular rustgill mushroom</name>
    <name type="synonym">Gymnopilus spectabilis subsp. junonius</name>
    <dbReference type="NCBI Taxonomy" id="109634"/>
    <lineage>
        <taxon>Eukaryota</taxon>
        <taxon>Fungi</taxon>
        <taxon>Dikarya</taxon>
        <taxon>Basidiomycota</taxon>
        <taxon>Agaricomycotina</taxon>
        <taxon>Agaricomycetes</taxon>
        <taxon>Agaricomycetidae</taxon>
        <taxon>Agaricales</taxon>
        <taxon>Agaricineae</taxon>
        <taxon>Hymenogastraceae</taxon>
        <taxon>Gymnopilus</taxon>
    </lineage>
</organism>
<dbReference type="Proteomes" id="UP000724874">
    <property type="component" value="Unassembled WGS sequence"/>
</dbReference>
<keyword evidence="1" id="KW-0812">Transmembrane</keyword>
<proteinExistence type="predicted"/>
<reference evidence="2" key="1">
    <citation type="submission" date="2020-11" db="EMBL/GenBank/DDBJ databases">
        <authorList>
            <consortium name="DOE Joint Genome Institute"/>
            <person name="Ahrendt S."/>
            <person name="Riley R."/>
            <person name="Andreopoulos W."/>
            <person name="LaButti K."/>
            <person name="Pangilinan J."/>
            <person name="Ruiz-duenas F.J."/>
            <person name="Barrasa J.M."/>
            <person name="Sanchez-Garcia M."/>
            <person name="Camarero S."/>
            <person name="Miyauchi S."/>
            <person name="Serrano A."/>
            <person name="Linde D."/>
            <person name="Babiker R."/>
            <person name="Drula E."/>
            <person name="Ayuso-Fernandez I."/>
            <person name="Pacheco R."/>
            <person name="Padilla G."/>
            <person name="Ferreira P."/>
            <person name="Barriuso J."/>
            <person name="Kellner H."/>
            <person name="Castanera R."/>
            <person name="Alfaro M."/>
            <person name="Ramirez L."/>
            <person name="Pisabarro A.G."/>
            <person name="Kuo A."/>
            <person name="Tritt A."/>
            <person name="Lipzen A."/>
            <person name="He G."/>
            <person name="Yan M."/>
            <person name="Ng V."/>
            <person name="Cullen D."/>
            <person name="Martin F."/>
            <person name="Rosso M.-N."/>
            <person name="Henrissat B."/>
            <person name="Hibbett D."/>
            <person name="Martinez A.T."/>
            <person name="Grigoriev I.V."/>
        </authorList>
    </citation>
    <scope>NUCLEOTIDE SEQUENCE</scope>
    <source>
        <strain evidence="2">AH 44721</strain>
    </source>
</reference>
<keyword evidence="3" id="KW-1185">Reference proteome</keyword>
<evidence type="ECO:0000256" key="1">
    <source>
        <dbReference type="SAM" id="Phobius"/>
    </source>
</evidence>